<sequence length="185" mass="19589">MTSAGRANRGPKAAASNRAALIRAAREIFAENGFEAALSSIARAAGVGQGVLYRHFPTRESLALAVFEENILEVEELAGDPGSTVDDVLAVIVDQLTLSAAFISMFDPTGTDDPRLLEVSGRLIELVAHKLADPAQRGTIRADVTASEVLLAVAMLAGILTKADVQAKREVARQAWGLLERGLTR</sequence>
<protein>
    <submittedName>
        <fullName evidence="6">Helix-turn-helix domain-containing protein</fullName>
    </submittedName>
</protein>
<dbReference type="PROSITE" id="PS50977">
    <property type="entry name" value="HTH_TETR_2"/>
    <property type="match status" value="1"/>
</dbReference>
<evidence type="ECO:0000256" key="3">
    <source>
        <dbReference type="ARBA" id="ARBA00023163"/>
    </source>
</evidence>
<feature type="DNA-binding region" description="H-T-H motif" evidence="4">
    <location>
        <begin position="37"/>
        <end position="56"/>
    </location>
</feature>
<organism evidence="6 7">
    <name type="scientific">Nocardia aurea</name>
    <dbReference type="NCBI Taxonomy" id="2144174"/>
    <lineage>
        <taxon>Bacteria</taxon>
        <taxon>Bacillati</taxon>
        <taxon>Actinomycetota</taxon>
        <taxon>Actinomycetes</taxon>
        <taxon>Mycobacteriales</taxon>
        <taxon>Nocardiaceae</taxon>
        <taxon>Nocardia</taxon>
    </lineage>
</organism>
<dbReference type="RefSeq" id="WP_109524108.1">
    <property type="nucleotide sequence ID" value="NZ_JBFAKC010000007.1"/>
</dbReference>
<dbReference type="SUPFAM" id="SSF48498">
    <property type="entry name" value="Tetracyclin repressor-like, C-terminal domain"/>
    <property type="match status" value="1"/>
</dbReference>
<evidence type="ECO:0000313" key="6">
    <source>
        <dbReference type="EMBL" id="MEV0709516.1"/>
    </source>
</evidence>
<comment type="caution">
    <text evidence="6">The sequence shown here is derived from an EMBL/GenBank/DDBJ whole genome shotgun (WGS) entry which is preliminary data.</text>
</comment>
<evidence type="ECO:0000256" key="2">
    <source>
        <dbReference type="ARBA" id="ARBA00023125"/>
    </source>
</evidence>
<dbReference type="PANTHER" id="PTHR30055:SF234">
    <property type="entry name" value="HTH-TYPE TRANSCRIPTIONAL REGULATOR BETI"/>
    <property type="match status" value="1"/>
</dbReference>
<accession>A0ABV3FWF3</accession>
<dbReference type="EMBL" id="JBFAKC010000007">
    <property type="protein sequence ID" value="MEV0709516.1"/>
    <property type="molecule type" value="Genomic_DNA"/>
</dbReference>
<reference evidence="6 7" key="1">
    <citation type="submission" date="2024-06" db="EMBL/GenBank/DDBJ databases">
        <title>The Natural Products Discovery Center: Release of the First 8490 Sequenced Strains for Exploring Actinobacteria Biosynthetic Diversity.</title>
        <authorList>
            <person name="Kalkreuter E."/>
            <person name="Kautsar S.A."/>
            <person name="Yang D."/>
            <person name="Bader C.D."/>
            <person name="Teijaro C.N."/>
            <person name="Fluegel L."/>
            <person name="Davis C.M."/>
            <person name="Simpson J.R."/>
            <person name="Lauterbach L."/>
            <person name="Steele A.D."/>
            <person name="Gui C."/>
            <person name="Meng S."/>
            <person name="Li G."/>
            <person name="Viehrig K."/>
            <person name="Ye F."/>
            <person name="Su P."/>
            <person name="Kiefer A.F."/>
            <person name="Nichols A."/>
            <person name="Cepeda A.J."/>
            <person name="Yan W."/>
            <person name="Fan B."/>
            <person name="Jiang Y."/>
            <person name="Adhikari A."/>
            <person name="Zheng C.-J."/>
            <person name="Schuster L."/>
            <person name="Cowan T.M."/>
            <person name="Smanski M.J."/>
            <person name="Chevrette M.G."/>
            <person name="De Carvalho L.P.S."/>
            <person name="Shen B."/>
        </authorList>
    </citation>
    <scope>NUCLEOTIDE SEQUENCE [LARGE SCALE GENOMIC DNA]</scope>
    <source>
        <strain evidence="6 7">NPDC050403</strain>
    </source>
</reference>
<gene>
    <name evidence="6" type="ORF">AB0I48_18300</name>
</gene>
<keyword evidence="2 4" id="KW-0238">DNA-binding</keyword>
<evidence type="ECO:0000259" key="5">
    <source>
        <dbReference type="PROSITE" id="PS50977"/>
    </source>
</evidence>
<dbReference type="InterPro" id="IPR050109">
    <property type="entry name" value="HTH-type_TetR-like_transc_reg"/>
</dbReference>
<dbReference type="PRINTS" id="PR00455">
    <property type="entry name" value="HTHTETR"/>
</dbReference>
<dbReference type="InterPro" id="IPR001647">
    <property type="entry name" value="HTH_TetR"/>
</dbReference>
<dbReference type="PANTHER" id="PTHR30055">
    <property type="entry name" value="HTH-TYPE TRANSCRIPTIONAL REGULATOR RUTR"/>
    <property type="match status" value="1"/>
</dbReference>
<feature type="domain" description="HTH tetR-type" evidence="5">
    <location>
        <begin position="15"/>
        <end position="74"/>
    </location>
</feature>
<evidence type="ECO:0000256" key="1">
    <source>
        <dbReference type="ARBA" id="ARBA00023015"/>
    </source>
</evidence>
<keyword evidence="7" id="KW-1185">Reference proteome</keyword>
<name>A0ABV3FWF3_9NOCA</name>
<keyword evidence="1" id="KW-0805">Transcription regulation</keyword>
<evidence type="ECO:0000313" key="7">
    <source>
        <dbReference type="Proteomes" id="UP001551695"/>
    </source>
</evidence>
<dbReference type="Pfam" id="PF00440">
    <property type="entry name" value="TetR_N"/>
    <property type="match status" value="1"/>
</dbReference>
<dbReference type="InterPro" id="IPR036271">
    <property type="entry name" value="Tet_transcr_reg_TetR-rel_C_sf"/>
</dbReference>
<dbReference type="Gene3D" id="1.10.357.10">
    <property type="entry name" value="Tetracycline Repressor, domain 2"/>
    <property type="match status" value="1"/>
</dbReference>
<dbReference type="Proteomes" id="UP001551695">
    <property type="component" value="Unassembled WGS sequence"/>
</dbReference>
<dbReference type="SUPFAM" id="SSF46689">
    <property type="entry name" value="Homeodomain-like"/>
    <property type="match status" value="1"/>
</dbReference>
<proteinExistence type="predicted"/>
<dbReference type="InterPro" id="IPR009057">
    <property type="entry name" value="Homeodomain-like_sf"/>
</dbReference>
<evidence type="ECO:0000256" key="4">
    <source>
        <dbReference type="PROSITE-ProRule" id="PRU00335"/>
    </source>
</evidence>
<keyword evidence="3" id="KW-0804">Transcription</keyword>